<reference evidence="1 2" key="1">
    <citation type="submission" date="2018-06" db="EMBL/GenBank/DDBJ databases">
        <title>Genomic Encyclopedia of Archaeal and Bacterial Type Strains, Phase II (KMG-II): from individual species to whole genera.</title>
        <authorList>
            <person name="Goeker M."/>
        </authorList>
    </citation>
    <scope>NUCLEOTIDE SEQUENCE [LARGE SCALE GENOMIC DNA]</scope>
    <source>
        <strain evidence="1 2">DSM 19830</strain>
    </source>
</reference>
<gene>
    <name evidence="1" type="ORF">LV85_01559</name>
</gene>
<dbReference type="RefSeq" id="WP_146260446.1">
    <property type="nucleotide sequence ID" value="NZ_QKZT01000006.1"/>
</dbReference>
<protein>
    <submittedName>
        <fullName evidence="1">Uncharacterized protein</fullName>
    </submittedName>
</protein>
<accession>A0A2W7QXZ3</accession>
<name>A0A2W7QXZ3_9BACT</name>
<dbReference type="Proteomes" id="UP000248882">
    <property type="component" value="Unassembled WGS sequence"/>
</dbReference>
<dbReference type="OrthoDB" id="827915at2"/>
<evidence type="ECO:0000313" key="1">
    <source>
        <dbReference type="EMBL" id="PZX53144.1"/>
    </source>
</evidence>
<comment type="caution">
    <text evidence="1">The sequence shown here is derived from an EMBL/GenBank/DDBJ whole genome shotgun (WGS) entry which is preliminary data.</text>
</comment>
<evidence type="ECO:0000313" key="2">
    <source>
        <dbReference type="Proteomes" id="UP000248882"/>
    </source>
</evidence>
<dbReference type="EMBL" id="QKZT01000006">
    <property type="protein sequence ID" value="PZX53144.1"/>
    <property type="molecule type" value="Genomic_DNA"/>
</dbReference>
<dbReference type="AlphaFoldDB" id="A0A2W7QXZ3"/>
<organism evidence="1 2">
    <name type="scientific">Algoriphagus chordae</name>
    <dbReference type="NCBI Taxonomy" id="237019"/>
    <lineage>
        <taxon>Bacteria</taxon>
        <taxon>Pseudomonadati</taxon>
        <taxon>Bacteroidota</taxon>
        <taxon>Cytophagia</taxon>
        <taxon>Cytophagales</taxon>
        <taxon>Cyclobacteriaceae</taxon>
        <taxon>Algoriphagus</taxon>
    </lineage>
</organism>
<keyword evidence="2" id="KW-1185">Reference proteome</keyword>
<sequence length="182" mass="21154">MSNSLAICTVIFLLISASFSTVEKEKIYVIIDDCQKWENPRTISGQYFSIASNKVCCVPPFNTYKGKDSLASVHLFNVDLDLNPPDLLKITFSELLDYGAKFSSEMSFEEWDSINSDEIDLYILLTDDFCSRKRFNYNEVFTVYKTNLVTKSYYTYQDIPPEGDYKRFFPIDSTRESRDLYN</sequence>
<proteinExistence type="predicted"/>